<feature type="domain" description="Xylose isomerase-like TIM barrel" evidence="2">
    <location>
        <begin position="39"/>
        <end position="244"/>
    </location>
</feature>
<reference evidence="3 4" key="1">
    <citation type="journal article" date="2016" name="Nat. Commun.">
        <title>Thousands of microbial genomes shed light on interconnected biogeochemical processes in an aquifer system.</title>
        <authorList>
            <person name="Anantharaman K."/>
            <person name="Brown C.T."/>
            <person name="Hug L.A."/>
            <person name="Sharon I."/>
            <person name="Castelle C.J."/>
            <person name="Probst A.J."/>
            <person name="Thomas B.C."/>
            <person name="Singh A."/>
            <person name="Wilkins M.J."/>
            <person name="Karaoz U."/>
            <person name="Brodie E.L."/>
            <person name="Williams K.H."/>
            <person name="Hubbard S.S."/>
            <person name="Banfield J.F."/>
        </authorList>
    </citation>
    <scope>NUCLEOTIDE SEQUENCE [LARGE SCALE GENOMIC DNA]</scope>
</reference>
<protein>
    <recommendedName>
        <fullName evidence="2">Xylose isomerase-like TIM barrel domain-containing protein</fullName>
    </recommendedName>
</protein>
<gene>
    <name evidence="3" type="ORF">A2074_08605</name>
</gene>
<name>A0A1F2UPR6_9ACTN</name>
<dbReference type="Gene3D" id="3.20.20.150">
    <property type="entry name" value="Divalent-metal-dependent TIM barrel enzymes"/>
    <property type="match status" value="1"/>
</dbReference>
<evidence type="ECO:0000313" key="4">
    <source>
        <dbReference type="Proteomes" id="UP000178086"/>
    </source>
</evidence>
<organism evidence="3 4">
    <name type="scientific">Candidatus Aquicultor primus</name>
    <dbReference type="NCBI Taxonomy" id="1797195"/>
    <lineage>
        <taxon>Bacteria</taxon>
        <taxon>Bacillati</taxon>
        <taxon>Actinomycetota</taxon>
        <taxon>Candidatus Aquicultoria</taxon>
        <taxon>Candidatus Aquicultorales</taxon>
        <taxon>Candidatus Aquicultoraceae</taxon>
        <taxon>Candidatus Aquicultor</taxon>
    </lineage>
</organism>
<dbReference type="InterPro" id="IPR036237">
    <property type="entry name" value="Xyl_isomerase-like_sf"/>
</dbReference>
<dbReference type="Pfam" id="PF01261">
    <property type="entry name" value="AP_endonuc_2"/>
    <property type="match status" value="1"/>
</dbReference>
<dbReference type="InterPro" id="IPR013022">
    <property type="entry name" value="Xyl_isomerase-like_TIM-brl"/>
</dbReference>
<comment type="caution">
    <text evidence="3">The sequence shown here is derived from an EMBL/GenBank/DDBJ whole genome shotgun (WGS) entry which is preliminary data.</text>
</comment>
<accession>A0A1F2UPR6</accession>
<dbReference type="SUPFAM" id="SSF51658">
    <property type="entry name" value="Xylose isomerase-like"/>
    <property type="match status" value="1"/>
</dbReference>
<dbReference type="Proteomes" id="UP000178086">
    <property type="component" value="Unassembled WGS sequence"/>
</dbReference>
<evidence type="ECO:0000259" key="2">
    <source>
        <dbReference type="Pfam" id="PF01261"/>
    </source>
</evidence>
<sequence length="291" mass="31935">MIIPTIARPIRLSHFKEAGFEQSSEFRRFGAYDVILDDNSMAYFDRYIGELKSALADTGSGGRAGLERFHLYSQLDIGHFDKTKAQAAVAAYKDLIAGISRQGGAYLTIHIGLNYSDDDLSFENAKENLADLVSFTQDKNVNLCVENLRRGFTGNPYLFAELIKYSGAHVTFDIGHATSSLAAANGFGPIEFLELIADRVVNTHVYEYELDGVGHVAPEDLSVIGPVLAQLQGAGCAWWVIELEGDDLCNTRELVMELVQDSVTGTMDRPGASREPRLAPEQPLSRLAFGH</sequence>
<dbReference type="EMBL" id="MELI01000026">
    <property type="protein sequence ID" value="OFW34942.1"/>
    <property type="molecule type" value="Genomic_DNA"/>
</dbReference>
<proteinExistence type="predicted"/>
<evidence type="ECO:0000313" key="3">
    <source>
        <dbReference type="EMBL" id="OFW34942.1"/>
    </source>
</evidence>
<evidence type="ECO:0000256" key="1">
    <source>
        <dbReference type="SAM" id="MobiDB-lite"/>
    </source>
</evidence>
<dbReference type="AlphaFoldDB" id="A0A1F2UPR6"/>
<feature type="region of interest" description="Disordered" evidence="1">
    <location>
        <begin position="265"/>
        <end position="291"/>
    </location>
</feature>